<gene>
    <name evidence="2" type="ORF">FNK824_LOCUS38620</name>
    <name evidence="1" type="ORF">RFH988_LOCUS21511</name>
</gene>
<feature type="non-terminal residue" evidence="1">
    <location>
        <position position="1"/>
    </location>
</feature>
<protein>
    <recommendedName>
        <fullName evidence="4">Reverse transcriptase domain-containing protein</fullName>
    </recommendedName>
</protein>
<dbReference type="EMBL" id="CAJNOO010001375">
    <property type="protein sequence ID" value="CAF1143480.1"/>
    <property type="molecule type" value="Genomic_DNA"/>
</dbReference>
<evidence type="ECO:0000313" key="1">
    <source>
        <dbReference type="EMBL" id="CAF1143480.1"/>
    </source>
</evidence>
<dbReference type="Proteomes" id="UP000663874">
    <property type="component" value="Unassembled WGS sequence"/>
</dbReference>
<dbReference type="PANTHER" id="PTHR21301">
    <property type="entry name" value="REVERSE TRANSCRIPTASE"/>
    <property type="match status" value="1"/>
</dbReference>
<dbReference type="Proteomes" id="UP000663882">
    <property type="component" value="Unassembled WGS sequence"/>
</dbReference>
<organism evidence="1 3">
    <name type="scientific">Rotaria sordida</name>
    <dbReference type="NCBI Taxonomy" id="392033"/>
    <lineage>
        <taxon>Eukaryota</taxon>
        <taxon>Metazoa</taxon>
        <taxon>Spiralia</taxon>
        <taxon>Gnathifera</taxon>
        <taxon>Rotifera</taxon>
        <taxon>Eurotatoria</taxon>
        <taxon>Bdelloidea</taxon>
        <taxon>Philodinida</taxon>
        <taxon>Philodinidae</taxon>
        <taxon>Rotaria</taxon>
    </lineage>
</organism>
<evidence type="ECO:0008006" key="4">
    <source>
        <dbReference type="Google" id="ProtNLM"/>
    </source>
</evidence>
<evidence type="ECO:0000313" key="3">
    <source>
        <dbReference type="Proteomes" id="UP000663882"/>
    </source>
</evidence>
<evidence type="ECO:0000313" key="2">
    <source>
        <dbReference type="EMBL" id="CAF4250959.1"/>
    </source>
</evidence>
<reference evidence="1" key="1">
    <citation type="submission" date="2021-02" db="EMBL/GenBank/DDBJ databases">
        <authorList>
            <person name="Nowell W R."/>
        </authorList>
    </citation>
    <scope>NUCLEOTIDE SEQUENCE</scope>
</reference>
<sequence length="233" mass="27557">MEKIEAYECLHQNDPLPNLIERTNKYLLNLRLTNWIIQRQYEQLSIKLYEVELTHLYDLPKAHKSGTPLCPIISGIKHPTIKISKFLDELLRPLFHQIALNTTVTYSFDLIKQLYKWSKYNILHQETLLCTMDVLDLYYLNIKQINGLKIETIIRLCRFVVQNNYFSYNGKYYHQVCGGAMGSPLTLTIANCYMFFFERDIIKQINNGGGFRHLLKEIDRWNKFDSNIKLKAQ</sequence>
<dbReference type="PANTHER" id="PTHR21301:SF10">
    <property type="entry name" value="REVERSE TRANSCRIPTASE DOMAIN-CONTAINING PROTEIN"/>
    <property type="match status" value="1"/>
</dbReference>
<proteinExistence type="predicted"/>
<dbReference type="AlphaFoldDB" id="A0A814SDA4"/>
<name>A0A814SDA4_9BILA</name>
<accession>A0A814SDA4</accession>
<dbReference type="OrthoDB" id="10029313at2759"/>
<comment type="caution">
    <text evidence="1">The sequence shown here is derived from an EMBL/GenBank/DDBJ whole genome shotgun (WGS) entry which is preliminary data.</text>
</comment>
<dbReference type="EMBL" id="CAJOBE010022500">
    <property type="protein sequence ID" value="CAF4250959.1"/>
    <property type="molecule type" value="Genomic_DNA"/>
</dbReference>